<feature type="region of interest" description="Disordered" evidence="12">
    <location>
        <begin position="922"/>
        <end position="960"/>
    </location>
</feature>
<dbReference type="PANTHER" id="PTHR21451">
    <property type="entry name" value="HISTONE H3 METHYLTRANSFERASE"/>
    <property type="match status" value="1"/>
</dbReference>
<evidence type="ECO:0000313" key="14">
    <source>
        <dbReference type="EMBL" id="GIY19119.1"/>
    </source>
</evidence>
<comment type="similarity">
    <text evidence="11">Belongs to the class I-like SAM-binding methyltransferase superfamily. DOT1 family.</text>
</comment>
<sequence length="1525" mass="171895">MAMELRLHSPCGGEPAIYQWPLTASDKYDKAAEIVDTIRWVCEDFPELKLAMENYVLHDYDTKSYDSMKKLCDKYNRAIDSILQLWKGTYRPAQLLTRPSNSLLRHIIQQVYNRAVTDPDKLNQYEPFSPEVYGETSFEFITQMIGELDIAEEDIFIDLGSGVGQVVLQMAALTKCKKCIGIEKADVPAKYAEEMSKNFQFWMKWYGKKYGEYVLLKGDFLSDDHRETLLNSTLLFVNNFAFGPTVDHMLKMRFADIKDEARVVSSKAFCPLNFRITDRNLSDIGTIMNVREIMPLKGSVSWTGKPVSYFLHTIDRTKLEHYFQRMKNPKVKDDETSITRGKRLKNGISNPYILDSSSNDSKEDNSLSGPTTRKAWSDWCSNKIIKTSPSGQDSNEENEPAKRNCMSNGGILKSQRKLRRSERKRGPGRPKKNNSKSKRNKPIKFSGLDLLHAQTILSTSNSANSDPAPGCIDQKLNNTTPITETPVEESTLAIERFLAVQKKLMADFVTFMKSNNYRNQLQQEIAKEKERSNKLKNYCFHLQKVINGLKKEGASLIKDRVSVLGYSINRSSDLVFKVKESIKHYMKFKSDISKLTSEITGLESEYKKMKGPSLQKLNDTDFRKHLHKDIINYRRACLLARKKAIASHNEKTAQKMKAKEISQKSVKDSKSVQLDPKTSKTRIQDSMTMPNFQDRIKTLITSALKDSSSIKNDVSHDKVDNKLPCKTIKSSLATSRRNNNVSEITAAESKSSSEKPVAPTALKRTLEKHPEKSKRVHFSTVSYEEQKGNKSIFKKVELSDPEVSSSLTNAAYSPSPTKAPPLHNSVSQFSEKKIRTSHDRFSLGSATTKHVYSHEYNIKSRTSESSNSIPVCSVISHNNNNNNNNNNNGLTDPRLNRKNAPAKTPSLVISLNKKERDYLERKRAKKHQENLKLKHEMSGSSRYHSHSHSHPRPHRDDHYERKLKPNKYHIHSDIQKERRIKDQLSCSKMSHDGKITNKDASAYSKPVDKSLNHKTESKHRSKHSLPTSGKSNGVTKDRSSLSSQSQNQKWQAKVSSGFDKLLALAATQLNHANREYKCNQSKMMKDIPKSNQFLPYSKSNGFVIGDQCKPNKDSNESQKNTISDPRISQFETHEPTGSNINRVRKGPRTPPDTPPRTPSVSPDRSPYFRSNSPISSVESLISRRSSSSPQYISPARRNSKDRSRSSSPYSSRTGSVEKNLQKYSRNSKSSSHEDESNEKKSNSKHDYKYKSNKSDSRTWTKEQESTNPKATHSNDKGSKNESSNSEKSSLSSTKTKEVMRQLDFISQQTKDVLAHAPNGYSVVMTPSPLHAIYVPTAGVCSQPPIPPQTQNLNSKSTNFSVTNACGPTLSTNPVLNFTIPPPNFSMPPPHPTSSSVNMPQILPSQQQVQPIQLPDVTVPPPNMMSVPSFLSSSNLPSCPPQLEPAVPNNHVYRQNNQSHPPPLPPTMAAASSFNTIVQSQLYRANQKPLSNGTTSHQLDYRVPQHCTLPGTGSSNYYPAQAHFMA</sequence>
<feature type="compositionally biased region" description="Basic and acidic residues" evidence="12">
    <location>
        <begin position="922"/>
        <end position="937"/>
    </location>
</feature>
<comment type="subcellular location">
    <subcellularLocation>
        <location evidence="1 11">Nucleus</location>
    </subcellularLocation>
</comment>
<evidence type="ECO:0000256" key="12">
    <source>
        <dbReference type="SAM" id="MobiDB-lite"/>
    </source>
</evidence>
<feature type="compositionally biased region" description="Basic and acidic residues" evidence="12">
    <location>
        <begin position="648"/>
        <end position="670"/>
    </location>
</feature>
<feature type="compositionally biased region" description="Polar residues" evidence="12">
    <location>
        <begin position="1216"/>
        <end position="1229"/>
    </location>
</feature>
<feature type="compositionally biased region" description="Basic and acidic residues" evidence="12">
    <location>
        <begin position="1006"/>
        <end position="1015"/>
    </location>
</feature>
<reference evidence="14 15" key="1">
    <citation type="submission" date="2021-06" db="EMBL/GenBank/DDBJ databases">
        <title>Caerostris darwini draft genome.</title>
        <authorList>
            <person name="Kono N."/>
            <person name="Arakawa K."/>
        </authorList>
    </citation>
    <scope>NUCLEOTIDE SEQUENCE [LARGE SCALE GENOMIC DNA]</scope>
</reference>
<evidence type="ECO:0000256" key="3">
    <source>
        <dbReference type="ARBA" id="ARBA00020987"/>
    </source>
</evidence>
<comment type="miscellaneous">
    <text evidence="11">In contrast to other lysine histone methyltransferases, it does not contain a SET domain, suggesting the existence of another mechanism for methylation of lysine residues of histones.</text>
</comment>
<keyword evidence="6 11" id="KW-0949">S-adenosyl-L-methionine</keyword>
<feature type="domain" description="DOT1" evidence="13">
    <location>
        <begin position="14"/>
        <end position="327"/>
    </location>
</feature>
<feature type="compositionally biased region" description="Polar residues" evidence="12">
    <location>
        <begin position="734"/>
        <end position="743"/>
    </location>
</feature>
<dbReference type="GO" id="GO:0000077">
    <property type="term" value="P:DNA damage checkpoint signaling"/>
    <property type="evidence" value="ECO:0007669"/>
    <property type="project" value="TreeGrafter"/>
</dbReference>
<dbReference type="GO" id="GO:0032259">
    <property type="term" value="P:methylation"/>
    <property type="evidence" value="ECO:0007669"/>
    <property type="project" value="UniProtKB-KW"/>
</dbReference>
<feature type="region of interest" description="Disordered" evidence="12">
    <location>
        <begin position="734"/>
        <end position="759"/>
    </location>
</feature>
<feature type="compositionally biased region" description="Low complexity" evidence="12">
    <location>
        <begin position="1205"/>
        <end position="1214"/>
    </location>
</feature>
<keyword evidence="8 11" id="KW-0539">Nucleus</keyword>
<feature type="region of interest" description="Disordered" evidence="12">
    <location>
        <begin position="330"/>
        <end position="445"/>
    </location>
</feature>
<proteinExistence type="inferred from homology"/>
<comment type="function">
    <text evidence="11">Histone methyltransferase that specifically trimethylates histone H3 to form H3K79me3. This methylation is required for telomere silencing and for the pachytene checkpoint during the meiotic cell cycle by allowing the recruitment of RAD9 to double strand breaks. Nucleosomes are preferred as substrate compared to free histone.</text>
</comment>
<evidence type="ECO:0000256" key="8">
    <source>
        <dbReference type="ARBA" id="ARBA00023242"/>
    </source>
</evidence>
<dbReference type="PROSITE" id="PS51569">
    <property type="entry name" value="DOT1"/>
    <property type="match status" value="1"/>
</dbReference>
<comment type="caution">
    <text evidence="14">The sequence shown here is derived from an EMBL/GenBank/DDBJ whole genome shotgun (WGS) entry which is preliminary data.</text>
</comment>
<keyword evidence="7 11" id="KW-0156">Chromatin regulator</keyword>
<feature type="compositionally biased region" description="Low complexity" evidence="12">
    <location>
        <begin position="1174"/>
        <end position="1193"/>
    </location>
</feature>
<dbReference type="InterPro" id="IPR030445">
    <property type="entry name" value="H3-K79_meTrfase"/>
</dbReference>
<feature type="region of interest" description="Disordered" evidence="12">
    <location>
        <begin position="648"/>
        <end position="681"/>
    </location>
</feature>
<protein>
    <recommendedName>
        <fullName evidence="3 11">Histone-lysine N-methyltransferase, H3 lysine-79 specific</fullName>
        <ecNumber evidence="2 11">2.1.1.360</ecNumber>
    </recommendedName>
    <alternativeName>
        <fullName evidence="9 11">Histone H3-K79 methyltransferase</fullName>
    </alternativeName>
</protein>
<dbReference type="Gene3D" id="3.40.50.150">
    <property type="entry name" value="Vaccinia Virus protein VP39"/>
    <property type="match status" value="1"/>
</dbReference>
<feature type="region of interest" description="Disordered" evidence="12">
    <location>
        <begin position="986"/>
        <end position="1048"/>
    </location>
</feature>
<dbReference type="PANTHER" id="PTHR21451:SF0">
    <property type="entry name" value="HISTONE-LYSINE N-METHYLTRANSFERASE, H3 LYSINE-79 SPECIFIC"/>
    <property type="match status" value="1"/>
</dbReference>
<feature type="compositionally biased region" description="Low complexity" evidence="12">
    <location>
        <begin position="878"/>
        <end position="888"/>
    </location>
</feature>
<dbReference type="FunFam" id="1.10.260.60:FF:000001">
    <property type="entry name" value="Histone-lysine N-methyltransferase, H3 lysine-79 specific"/>
    <property type="match status" value="1"/>
</dbReference>
<feature type="compositionally biased region" description="Polar residues" evidence="12">
    <location>
        <begin position="1024"/>
        <end position="1048"/>
    </location>
</feature>
<accession>A0AAV4RES6</accession>
<feature type="region of interest" description="Disordered" evidence="12">
    <location>
        <begin position="873"/>
        <end position="907"/>
    </location>
</feature>
<dbReference type="EC" id="2.1.1.360" evidence="2 11"/>
<feature type="compositionally biased region" description="Low complexity" evidence="12">
    <location>
        <begin position="1280"/>
        <end position="1293"/>
    </location>
</feature>
<evidence type="ECO:0000256" key="2">
    <source>
        <dbReference type="ARBA" id="ARBA00012190"/>
    </source>
</evidence>
<keyword evidence="4 11" id="KW-0489">Methyltransferase</keyword>
<evidence type="ECO:0000256" key="11">
    <source>
        <dbReference type="RuleBase" id="RU271113"/>
    </source>
</evidence>
<evidence type="ECO:0000256" key="10">
    <source>
        <dbReference type="ARBA" id="ARBA00047770"/>
    </source>
</evidence>
<dbReference type="GO" id="GO:0140956">
    <property type="term" value="F:histone H3K79 trimethyltransferase activity"/>
    <property type="evidence" value="ECO:0007669"/>
    <property type="project" value="UniProtKB-EC"/>
</dbReference>
<evidence type="ECO:0000256" key="6">
    <source>
        <dbReference type="ARBA" id="ARBA00022691"/>
    </source>
</evidence>
<dbReference type="FunFam" id="3.40.50.150:FF:000033">
    <property type="entry name" value="Histone-lysine N-methyltransferase, H3 lysine-79 specific"/>
    <property type="match status" value="1"/>
</dbReference>
<organism evidence="14 15">
    <name type="scientific">Caerostris darwini</name>
    <dbReference type="NCBI Taxonomy" id="1538125"/>
    <lineage>
        <taxon>Eukaryota</taxon>
        <taxon>Metazoa</taxon>
        <taxon>Ecdysozoa</taxon>
        <taxon>Arthropoda</taxon>
        <taxon>Chelicerata</taxon>
        <taxon>Arachnida</taxon>
        <taxon>Araneae</taxon>
        <taxon>Araneomorphae</taxon>
        <taxon>Entelegynae</taxon>
        <taxon>Araneoidea</taxon>
        <taxon>Araneidae</taxon>
        <taxon>Caerostris</taxon>
    </lineage>
</organism>
<evidence type="ECO:0000256" key="9">
    <source>
        <dbReference type="ARBA" id="ARBA00029821"/>
    </source>
</evidence>
<feature type="compositionally biased region" description="Polar residues" evidence="12">
    <location>
        <begin position="384"/>
        <end position="393"/>
    </location>
</feature>
<dbReference type="Proteomes" id="UP001054837">
    <property type="component" value="Unassembled WGS sequence"/>
</dbReference>
<comment type="catalytic activity">
    <reaction evidence="10 11">
        <text>L-lysyl(79)-[histone H3] + 3 S-adenosyl-L-methionine = N(6),N(6),N(6)-trimethyl-L-lysyl(79)-[histone H3] + 3 S-adenosyl-L-homocysteine + 3 H(+)</text>
        <dbReference type="Rhea" id="RHEA:60328"/>
        <dbReference type="Rhea" id="RHEA-COMP:15549"/>
        <dbReference type="Rhea" id="RHEA-COMP:15552"/>
        <dbReference type="ChEBI" id="CHEBI:15378"/>
        <dbReference type="ChEBI" id="CHEBI:29969"/>
        <dbReference type="ChEBI" id="CHEBI:57856"/>
        <dbReference type="ChEBI" id="CHEBI:59789"/>
        <dbReference type="ChEBI" id="CHEBI:61961"/>
        <dbReference type="EC" id="2.1.1.360"/>
    </reaction>
</comment>
<dbReference type="EMBL" id="BPLQ01006015">
    <property type="protein sequence ID" value="GIY19119.1"/>
    <property type="molecule type" value="Genomic_DNA"/>
</dbReference>
<dbReference type="GO" id="GO:0035097">
    <property type="term" value="C:histone methyltransferase complex"/>
    <property type="evidence" value="ECO:0007669"/>
    <property type="project" value="UniProtKB-ARBA"/>
</dbReference>
<dbReference type="Pfam" id="PF08123">
    <property type="entry name" value="DOT1"/>
    <property type="match status" value="1"/>
</dbReference>
<evidence type="ECO:0000256" key="1">
    <source>
        <dbReference type="ARBA" id="ARBA00004123"/>
    </source>
</evidence>
<feature type="compositionally biased region" description="Pro residues" evidence="12">
    <location>
        <begin position="1148"/>
        <end position="1157"/>
    </location>
</feature>
<evidence type="ECO:0000313" key="15">
    <source>
        <dbReference type="Proteomes" id="UP001054837"/>
    </source>
</evidence>
<feature type="compositionally biased region" description="Basic residues" evidence="12">
    <location>
        <begin position="943"/>
        <end position="953"/>
    </location>
</feature>
<dbReference type="Gene3D" id="1.10.260.60">
    <property type="match status" value="1"/>
</dbReference>
<gene>
    <name evidence="14" type="primary">DOT1L</name>
    <name evidence="14" type="ORF">CDAR_455071</name>
</gene>
<feature type="compositionally biased region" description="Basic and acidic residues" evidence="12">
    <location>
        <begin position="1230"/>
        <end position="1264"/>
    </location>
</feature>
<keyword evidence="15" id="KW-1185">Reference proteome</keyword>
<dbReference type="GO" id="GO:0006281">
    <property type="term" value="P:DNA repair"/>
    <property type="evidence" value="ECO:0007669"/>
    <property type="project" value="TreeGrafter"/>
</dbReference>
<dbReference type="InterPro" id="IPR025789">
    <property type="entry name" value="DOT1_dom"/>
</dbReference>
<evidence type="ECO:0000256" key="4">
    <source>
        <dbReference type="ARBA" id="ARBA00022603"/>
    </source>
</evidence>
<dbReference type="InterPro" id="IPR029063">
    <property type="entry name" value="SAM-dependent_MTases_sf"/>
</dbReference>
<feature type="region of interest" description="Disordered" evidence="12">
    <location>
        <begin position="1104"/>
        <end position="1296"/>
    </location>
</feature>
<evidence type="ECO:0000259" key="13">
    <source>
        <dbReference type="PROSITE" id="PS51569"/>
    </source>
</evidence>
<evidence type="ECO:0000256" key="7">
    <source>
        <dbReference type="ARBA" id="ARBA00022853"/>
    </source>
</evidence>
<keyword evidence="5 11" id="KW-0808">Transferase</keyword>
<dbReference type="SUPFAM" id="SSF53335">
    <property type="entry name" value="S-adenosyl-L-methionine-dependent methyltransferases"/>
    <property type="match status" value="1"/>
</dbReference>
<evidence type="ECO:0000256" key="5">
    <source>
        <dbReference type="ARBA" id="ARBA00022679"/>
    </source>
</evidence>
<name>A0AAV4RES6_9ARAC</name>
<feature type="compositionally biased region" description="Basic residues" evidence="12">
    <location>
        <begin position="414"/>
        <end position="442"/>
    </location>
</feature>